<accession>A0ABW3TLS9</accession>
<dbReference type="SUPFAM" id="SSF54637">
    <property type="entry name" value="Thioesterase/thiol ester dehydrase-isomerase"/>
    <property type="match status" value="1"/>
</dbReference>
<proteinExistence type="predicted"/>
<evidence type="ECO:0008006" key="4">
    <source>
        <dbReference type="Google" id="ProtNLM"/>
    </source>
</evidence>
<protein>
    <recommendedName>
        <fullName evidence="4">Thioesterase superfamily protein</fullName>
    </recommendedName>
</protein>
<evidence type="ECO:0000313" key="2">
    <source>
        <dbReference type="EMBL" id="MFD1201194.1"/>
    </source>
</evidence>
<keyword evidence="3" id="KW-1185">Reference proteome</keyword>
<name>A0ABW3TLS9_9MICO</name>
<dbReference type="RefSeq" id="WP_343957177.1">
    <property type="nucleotide sequence ID" value="NZ_BAAAKZ010000001.1"/>
</dbReference>
<feature type="region of interest" description="Disordered" evidence="1">
    <location>
        <begin position="47"/>
        <end position="68"/>
    </location>
</feature>
<organism evidence="2 3">
    <name type="scientific">Leucobacter albus</name>
    <dbReference type="NCBI Taxonomy" id="272210"/>
    <lineage>
        <taxon>Bacteria</taxon>
        <taxon>Bacillati</taxon>
        <taxon>Actinomycetota</taxon>
        <taxon>Actinomycetes</taxon>
        <taxon>Micrococcales</taxon>
        <taxon>Microbacteriaceae</taxon>
        <taxon>Leucobacter</taxon>
    </lineage>
</organism>
<reference evidence="3" key="1">
    <citation type="journal article" date="2019" name="Int. J. Syst. Evol. Microbiol.">
        <title>The Global Catalogue of Microorganisms (GCM) 10K type strain sequencing project: providing services to taxonomists for standard genome sequencing and annotation.</title>
        <authorList>
            <consortium name="The Broad Institute Genomics Platform"/>
            <consortium name="The Broad Institute Genome Sequencing Center for Infectious Disease"/>
            <person name="Wu L."/>
            <person name="Ma J."/>
        </authorList>
    </citation>
    <scope>NUCLEOTIDE SEQUENCE [LARGE SCALE GENOMIC DNA]</scope>
    <source>
        <strain evidence="3">CCUG 50213</strain>
    </source>
</reference>
<evidence type="ECO:0000256" key="1">
    <source>
        <dbReference type="SAM" id="MobiDB-lite"/>
    </source>
</evidence>
<sequence length="68" mass="7329">MLELEYRVERFGRTSITLSCRVENAVTGQEVLRLDTIVFVAVDAAGNPTAHGKTAPTPGTERIREGGA</sequence>
<evidence type="ECO:0000313" key="3">
    <source>
        <dbReference type="Proteomes" id="UP001597181"/>
    </source>
</evidence>
<dbReference type="InterPro" id="IPR029069">
    <property type="entry name" value="HotDog_dom_sf"/>
</dbReference>
<dbReference type="Proteomes" id="UP001597181">
    <property type="component" value="Unassembled WGS sequence"/>
</dbReference>
<gene>
    <name evidence="2" type="ORF">ACFQ3U_04735</name>
</gene>
<comment type="caution">
    <text evidence="2">The sequence shown here is derived from an EMBL/GenBank/DDBJ whole genome shotgun (WGS) entry which is preliminary data.</text>
</comment>
<dbReference type="EMBL" id="JBHTLY010000002">
    <property type="protein sequence ID" value="MFD1201194.1"/>
    <property type="molecule type" value="Genomic_DNA"/>
</dbReference>